<accession>A0A8D9UHK6</accession>
<name>A0A8D9UHK6_9VIRU</name>
<organism evidence="1">
    <name type="scientific">Bacteriophage sp</name>
    <dbReference type="NCBI Taxonomy" id="38018"/>
    <lineage>
        <taxon>Viruses</taxon>
    </lineage>
</organism>
<reference evidence="1" key="1">
    <citation type="journal article" date="2021" name="Proc. Natl. Acad. Sci. U.S.A.">
        <title>A Catalog of Tens of Thousands of Viruses from Human Metagenomes Reveals Hidden Associations with Chronic Diseases.</title>
        <authorList>
            <person name="Tisza M.J."/>
            <person name="Buck C.B."/>
        </authorList>
    </citation>
    <scope>NUCLEOTIDE SEQUENCE</scope>
    <source>
        <strain evidence="1">CtOZu12</strain>
    </source>
</reference>
<dbReference type="EMBL" id="BK029940">
    <property type="protein sequence ID" value="DAD55724.1"/>
    <property type="molecule type" value="Genomic_DNA"/>
</dbReference>
<protein>
    <submittedName>
        <fullName evidence="1">Uncharacterized protein</fullName>
    </submittedName>
</protein>
<sequence>MNENNEFNDNYDEYADEMLRRIVLCVKQEIKKTSPKIESAVVANVNSDGTVDVMLPREKESKFTRIQNQTPFELKEGDSVEIMLKTGSFNNCWVTAKHETTFKNIAPSNYRISNGDGGSLPRPSEIIYVVGEPLDFVLTNWDAVENGHTYVLKVNGSKPGEYGVQIGLPKNNDSYVNTQQVIDSALTLPNINYVAPDTKKNIAGYTTIYISCVDVPKNDITIALYGLDECDILVTVTQNDILGIKAPVKGEVAVKKTNENEQYDATVVWNPADSSFKANTSYSATITLTPKRGYKLDGVPENFFTLNGATTITNQANSGIVQVTFPKTAAE</sequence>
<proteinExistence type="predicted"/>
<evidence type="ECO:0000313" key="1">
    <source>
        <dbReference type="EMBL" id="DAD55724.1"/>
    </source>
</evidence>